<dbReference type="CDD" id="cd02440">
    <property type="entry name" value="AdoMet_MTases"/>
    <property type="match status" value="1"/>
</dbReference>
<dbReference type="GO" id="GO:0032259">
    <property type="term" value="P:methylation"/>
    <property type="evidence" value="ECO:0007669"/>
    <property type="project" value="UniProtKB-KW"/>
</dbReference>
<accession>A0A8X8I1Y6</accession>
<dbReference type="RefSeq" id="WP_222822544.1">
    <property type="nucleotide sequence ID" value="NZ_CP082237.1"/>
</dbReference>
<protein>
    <submittedName>
        <fullName evidence="3">Methyltransferase domain-containing protein</fullName>
    </submittedName>
</protein>
<dbReference type="PANTHER" id="PTHR43861">
    <property type="entry name" value="TRANS-ACONITATE 2-METHYLTRANSFERASE-RELATED"/>
    <property type="match status" value="1"/>
</dbReference>
<dbReference type="EMBL" id="CP082237">
    <property type="protein sequence ID" value="QZT32760.1"/>
    <property type="molecule type" value="Genomic_DNA"/>
</dbReference>
<reference evidence="3 4" key="1">
    <citation type="journal article" date="2020" name="Extremophiles">
        <title>Genomic analysis of Caldalkalibacillus thermarum TA2.A1 reveals aerobic alkaliphilic metabolism and evolutionary hallmarks linking alkaliphilic bacteria and plant life.</title>
        <authorList>
            <person name="de Jong S.I."/>
            <person name="van den Broek M.A."/>
            <person name="Merkel A.Y."/>
            <person name="de la Torre Cortes P."/>
            <person name="Kalamorz F."/>
            <person name="Cook G.M."/>
            <person name="van Loosdrecht M.C.M."/>
            <person name="McMillan D.G.G."/>
        </authorList>
    </citation>
    <scope>NUCLEOTIDE SEQUENCE [LARGE SCALE GENOMIC DNA]</scope>
    <source>
        <strain evidence="3 4">TA2.A1</strain>
    </source>
</reference>
<proteinExistence type="predicted"/>
<dbReference type="AlphaFoldDB" id="A0A8X8I1Y6"/>
<keyword evidence="4" id="KW-1185">Reference proteome</keyword>
<dbReference type="PANTHER" id="PTHR43861:SF3">
    <property type="entry name" value="PUTATIVE (AFU_ORTHOLOGUE AFUA_2G14390)-RELATED"/>
    <property type="match status" value="1"/>
</dbReference>
<keyword evidence="3" id="KW-0489">Methyltransferase</keyword>
<dbReference type="InterPro" id="IPR015985">
    <property type="entry name" value="TehB-like_dom"/>
</dbReference>
<dbReference type="Pfam" id="PF03848">
    <property type="entry name" value="TehB"/>
    <property type="match status" value="1"/>
</dbReference>
<sequence length="195" mass="22242">MAEQDCIKWNHKYESKLAKTVQPSPPNKRLALLMPVLKNGLKSNCKGEALDLACGLGGNSLYLARQGFRVTALDISDVAINCLAKLAEEEQLPIDGRVVDLEEIKLPPVQYDLVIKTYYLQRDLFEQVKRTLKPSGLVFVETFLQTEHDANPHIRPAYKLQPQELLSVFEGWHVLYYYEQEKEGLVTMLARKPSR</sequence>
<feature type="domain" description="Tellurite resistance methyltransferase TehB-like" evidence="2">
    <location>
        <begin position="46"/>
        <end position="180"/>
    </location>
</feature>
<dbReference type="KEGG" id="cthu:HUR95_10235"/>
<evidence type="ECO:0000313" key="4">
    <source>
        <dbReference type="Proteomes" id="UP000825179"/>
    </source>
</evidence>
<evidence type="ECO:0000256" key="1">
    <source>
        <dbReference type="ARBA" id="ARBA00022679"/>
    </source>
</evidence>
<keyword evidence="1" id="KW-0808">Transferase</keyword>
<gene>
    <name evidence="3" type="ORF">HUR95_10235</name>
</gene>
<evidence type="ECO:0000313" key="3">
    <source>
        <dbReference type="EMBL" id="QZT32760.1"/>
    </source>
</evidence>
<dbReference type="Gene3D" id="3.40.50.150">
    <property type="entry name" value="Vaccinia Virus protein VP39"/>
    <property type="match status" value="1"/>
</dbReference>
<dbReference type="GO" id="GO:0008168">
    <property type="term" value="F:methyltransferase activity"/>
    <property type="evidence" value="ECO:0007669"/>
    <property type="project" value="UniProtKB-KW"/>
</dbReference>
<organism evidence="3 4">
    <name type="scientific">Caldalkalibacillus thermarum (strain TA2.A1)</name>
    <dbReference type="NCBI Taxonomy" id="986075"/>
    <lineage>
        <taxon>Bacteria</taxon>
        <taxon>Bacillati</taxon>
        <taxon>Bacillota</taxon>
        <taxon>Bacilli</taxon>
        <taxon>Bacillales</taxon>
        <taxon>Bacillaceae</taxon>
        <taxon>Caldalkalibacillus</taxon>
    </lineage>
</organism>
<evidence type="ECO:0000259" key="2">
    <source>
        <dbReference type="Pfam" id="PF03848"/>
    </source>
</evidence>
<name>A0A8X8I1Y6_CALTT</name>
<dbReference type="SUPFAM" id="SSF53335">
    <property type="entry name" value="S-adenosyl-L-methionine-dependent methyltransferases"/>
    <property type="match status" value="1"/>
</dbReference>
<dbReference type="Proteomes" id="UP000825179">
    <property type="component" value="Chromosome"/>
</dbReference>
<dbReference type="InterPro" id="IPR029063">
    <property type="entry name" value="SAM-dependent_MTases_sf"/>
</dbReference>